<dbReference type="Proteomes" id="UP000290545">
    <property type="component" value="Unassembled WGS sequence"/>
</dbReference>
<evidence type="ECO:0000313" key="1">
    <source>
        <dbReference type="EMBL" id="RXK81298.1"/>
    </source>
</evidence>
<evidence type="ECO:0000313" key="2">
    <source>
        <dbReference type="Proteomes" id="UP000290545"/>
    </source>
</evidence>
<comment type="caution">
    <text evidence="1">The sequence shown here is derived from an EMBL/GenBank/DDBJ whole genome shotgun (WGS) entry which is preliminary data.</text>
</comment>
<name>A0A4V1M9I8_9BACT</name>
<dbReference type="OrthoDB" id="1273382at2"/>
<sequence length="89" mass="10351">MDFVFEETVLIEVFLDEQRTEGRHWVAYDAALPRLGMNDLSCFSAIYDVKQYCFDNSIGDEQFVYCTIDKMLQTLDSAVNKVSKKSRNH</sequence>
<protein>
    <submittedName>
        <fullName evidence="1">Uncharacterized protein</fullName>
    </submittedName>
</protein>
<dbReference type="AlphaFoldDB" id="A0A4V1M9I8"/>
<gene>
    <name evidence="1" type="ORF">ESB13_20390</name>
</gene>
<dbReference type="EMBL" id="SDHZ01000004">
    <property type="protein sequence ID" value="RXK81298.1"/>
    <property type="molecule type" value="Genomic_DNA"/>
</dbReference>
<organism evidence="1 2">
    <name type="scientific">Filimonas effusa</name>
    <dbReference type="NCBI Taxonomy" id="2508721"/>
    <lineage>
        <taxon>Bacteria</taxon>
        <taxon>Pseudomonadati</taxon>
        <taxon>Bacteroidota</taxon>
        <taxon>Chitinophagia</taxon>
        <taxon>Chitinophagales</taxon>
        <taxon>Chitinophagaceae</taxon>
        <taxon>Filimonas</taxon>
    </lineage>
</organism>
<accession>A0A4V1M9I8</accession>
<proteinExistence type="predicted"/>
<reference evidence="1 2" key="1">
    <citation type="submission" date="2019-01" db="EMBL/GenBank/DDBJ databases">
        <title>Filimonas sp. strain TTM-71.</title>
        <authorList>
            <person name="Chen W.-M."/>
        </authorList>
    </citation>
    <scope>NUCLEOTIDE SEQUENCE [LARGE SCALE GENOMIC DNA]</scope>
    <source>
        <strain evidence="1 2">TTM-71</strain>
    </source>
</reference>
<keyword evidence="2" id="KW-1185">Reference proteome</keyword>
<dbReference type="RefSeq" id="WP_129005552.1">
    <property type="nucleotide sequence ID" value="NZ_SDHZ01000004.1"/>
</dbReference>